<dbReference type="KEGG" id="mor:MOC_3709"/>
<feature type="transmembrane region" description="Helical" evidence="1">
    <location>
        <begin position="42"/>
        <end position="59"/>
    </location>
</feature>
<keyword evidence="3" id="KW-1185">Reference proteome</keyword>
<protein>
    <submittedName>
        <fullName evidence="2">Protein of unassigned function</fullName>
    </submittedName>
</protein>
<keyword evidence="1" id="KW-0472">Membrane</keyword>
<dbReference type="EMBL" id="CP003811">
    <property type="protein sequence ID" value="AIQ91464.1"/>
    <property type="molecule type" value="Genomic_DNA"/>
</dbReference>
<evidence type="ECO:0000256" key="1">
    <source>
        <dbReference type="SAM" id="Phobius"/>
    </source>
</evidence>
<dbReference type="AlphaFoldDB" id="A0A089QA66"/>
<organism evidence="2 3">
    <name type="scientific">Methylobacterium oryzae CBMB20</name>
    <dbReference type="NCBI Taxonomy" id="693986"/>
    <lineage>
        <taxon>Bacteria</taxon>
        <taxon>Pseudomonadati</taxon>
        <taxon>Pseudomonadota</taxon>
        <taxon>Alphaproteobacteria</taxon>
        <taxon>Hyphomicrobiales</taxon>
        <taxon>Methylobacteriaceae</taxon>
        <taxon>Methylobacterium</taxon>
    </lineage>
</organism>
<accession>A0A089QA66</accession>
<gene>
    <name evidence="2" type="ORF">MOC_3709</name>
</gene>
<keyword evidence="1" id="KW-0812">Transmembrane</keyword>
<sequence>MLPSVQTTDLLGLGFLIIGLVGAGVASASRSPRFAEEPREELAGGAVLVAILGLAFVLAE</sequence>
<evidence type="ECO:0000313" key="3">
    <source>
        <dbReference type="Proteomes" id="UP000029492"/>
    </source>
</evidence>
<keyword evidence="1" id="KW-1133">Transmembrane helix</keyword>
<dbReference type="Proteomes" id="UP000029492">
    <property type="component" value="Chromosome"/>
</dbReference>
<dbReference type="eggNOG" id="ENOG5030SR1">
    <property type="taxonomic scope" value="Bacteria"/>
</dbReference>
<dbReference type="STRING" id="693986.MOC_3709"/>
<name>A0A089QA66_9HYPH</name>
<proteinExistence type="predicted"/>
<dbReference type="GeneID" id="96603365"/>
<dbReference type="HOGENOM" id="CLU_2936349_0_0_5"/>
<dbReference type="RefSeq" id="WP_043347259.1">
    <property type="nucleotide sequence ID" value="NZ_CP003811.1"/>
</dbReference>
<reference evidence="2 3" key="1">
    <citation type="journal article" date="2014" name="PLoS ONE">
        <title>Genome Information of Methylobacterium oryzae, a Plant-Probiotic Methylotroph in the Phyllosphere.</title>
        <authorList>
            <person name="Kwak M.J."/>
            <person name="Jeong H."/>
            <person name="Madhaiyan M."/>
            <person name="Lee Y."/>
            <person name="Sa T.M."/>
            <person name="Oh T.K."/>
            <person name="Kim J.F."/>
        </authorList>
    </citation>
    <scope>NUCLEOTIDE SEQUENCE [LARGE SCALE GENOMIC DNA]</scope>
    <source>
        <strain evidence="2 3">CBMB20</strain>
    </source>
</reference>
<evidence type="ECO:0000313" key="2">
    <source>
        <dbReference type="EMBL" id="AIQ91464.1"/>
    </source>
</evidence>